<keyword evidence="4" id="KW-1185">Reference proteome</keyword>
<dbReference type="SUPFAM" id="SSF51182">
    <property type="entry name" value="RmlC-like cupins"/>
    <property type="match status" value="1"/>
</dbReference>
<dbReference type="GO" id="GO:0046872">
    <property type="term" value="F:metal ion binding"/>
    <property type="evidence" value="ECO:0007669"/>
    <property type="project" value="UniProtKB-KW"/>
</dbReference>
<protein>
    <submittedName>
        <fullName evidence="3">Cupin domain-containing protein</fullName>
    </submittedName>
</protein>
<comment type="caution">
    <text evidence="3">The sequence shown here is derived from an EMBL/GenBank/DDBJ whole genome shotgun (WGS) entry which is preliminary data.</text>
</comment>
<dbReference type="InterPro" id="IPR013096">
    <property type="entry name" value="Cupin_2"/>
</dbReference>
<dbReference type="InterPro" id="IPR014710">
    <property type="entry name" value="RmlC-like_jellyroll"/>
</dbReference>
<dbReference type="Proteomes" id="UP000460549">
    <property type="component" value="Unassembled WGS sequence"/>
</dbReference>
<evidence type="ECO:0000313" key="4">
    <source>
        <dbReference type="Proteomes" id="UP000460549"/>
    </source>
</evidence>
<evidence type="ECO:0000313" key="3">
    <source>
        <dbReference type="EMBL" id="MSU05737.1"/>
    </source>
</evidence>
<dbReference type="EMBL" id="VUNN01000003">
    <property type="protein sequence ID" value="MSU05737.1"/>
    <property type="molecule type" value="Genomic_DNA"/>
</dbReference>
<evidence type="ECO:0000256" key="1">
    <source>
        <dbReference type="ARBA" id="ARBA00022723"/>
    </source>
</evidence>
<keyword evidence="1" id="KW-0479">Metal-binding</keyword>
<dbReference type="PANTHER" id="PTHR35848">
    <property type="entry name" value="OXALATE-BINDING PROTEIN"/>
    <property type="match status" value="1"/>
</dbReference>
<dbReference type="AlphaFoldDB" id="A0A7X2TQE6"/>
<dbReference type="PANTHER" id="PTHR35848:SF6">
    <property type="entry name" value="CUPIN TYPE-2 DOMAIN-CONTAINING PROTEIN"/>
    <property type="match status" value="1"/>
</dbReference>
<evidence type="ECO:0000259" key="2">
    <source>
        <dbReference type="Pfam" id="PF07883"/>
    </source>
</evidence>
<dbReference type="Gene3D" id="2.60.120.10">
    <property type="entry name" value="Jelly Rolls"/>
    <property type="match status" value="1"/>
</dbReference>
<dbReference type="Pfam" id="PF07883">
    <property type="entry name" value="Cupin_2"/>
    <property type="match status" value="1"/>
</dbReference>
<sequence>MIKTKNEMKIIEREHMRDGSGTVIQNEILSSLDMAKHARMFSTFTLKKGCSIGEHTHIKETEYYYILSGEGVVTEKDGDKLVKAGDIVITGDNESHAIRNDKDEDLIFMAIIILD</sequence>
<name>A0A7X2TQE6_9SPIO</name>
<dbReference type="InterPro" id="IPR011051">
    <property type="entry name" value="RmlC_Cupin_sf"/>
</dbReference>
<dbReference type="CDD" id="cd02221">
    <property type="entry name" value="cupin_TM1287-like"/>
    <property type="match status" value="1"/>
</dbReference>
<dbReference type="RefSeq" id="WP_154424634.1">
    <property type="nucleotide sequence ID" value="NZ_JAQYGB010000087.1"/>
</dbReference>
<accession>A0A7X2TQE6</accession>
<reference evidence="3 4" key="1">
    <citation type="submission" date="2019-08" db="EMBL/GenBank/DDBJ databases">
        <title>In-depth cultivation of the pig gut microbiome towards novel bacterial diversity and tailored functional studies.</title>
        <authorList>
            <person name="Wylensek D."/>
            <person name="Hitch T.C.A."/>
            <person name="Clavel T."/>
        </authorList>
    </citation>
    <scope>NUCLEOTIDE SEQUENCE [LARGE SCALE GENOMIC DNA]</scope>
    <source>
        <strain evidence="3 4">NM-380-WT-3C1</strain>
    </source>
</reference>
<dbReference type="InterPro" id="IPR051610">
    <property type="entry name" value="GPI/OXD"/>
</dbReference>
<proteinExistence type="predicted"/>
<gene>
    <name evidence="3" type="ORF">FYJ80_02950</name>
</gene>
<organism evidence="3 4">
    <name type="scientific">Bullifex porci</name>
    <dbReference type="NCBI Taxonomy" id="2606638"/>
    <lineage>
        <taxon>Bacteria</taxon>
        <taxon>Pseudomonadati</taxon>
        <taxon>Spirochaetota</taxon>
        <taxon>Spirochaetia</taxon>
        <taxon>Spirochaetales</taxon>
        <taxon>Spirochaetaceae</taxon>
        <taxon>Bullifex</taxon>
    </lineage>
</organism>
<feature type="domain" description="Cupin type-2" evidence="2">
    <location>
        <begin position="43"/>
        <end position="111"/>
    </location>
</feature>